<dbReference type="Proteomes" id="UP000800041">
    <property type="component" value="Unassembled WGS sequence"/>
</dbReference>
<feature type="compositionally biased region" description="Basic and acidic residues" evidence="1">
    <location>
        <begin position="639"/>
        <end position="652"/>
    </location>
</feature>
<evidence type="ECO:0000256" key="1">
    <source>
        <dbReference type="SAM" id="MobiDB-lite"/>
    </source>
</evidence>
<gene>
    <name evidence="2" type="ORF">K402DRAFT_389036</name>
</gene>
<feature type="compositionally biased region" description="Polar residues" evidence="1">
    <location>
        <begin position="113"/>
        <end position="147"/>
    </location>
</feature>
<sequence length="760" mass="83262">MNARRSSSNAVKAAGSTQSKGRSESQSIPKTKQEQATSRVRDTTPIMAPRDSLLSPSSHTSTPLALRPSPMKSQKRTSPEIHQREREINRKSREITPVQPRPPAQQDAAPTGFASTAQASSGTEHPPSASTVSSFTSMPTFSQSSSHRIVKNGMGMVTNSDSEEEDSDEELEDLGAILARHCGPRKPQSSGSQIMDTTGGAQSGRASTIGNARRTGDFTMKKTKFPLPKPLEVNKKFSMSELVKRANEHAAREQRLAQQNALLNSPVDLTEDSLEEGMLKPNVNQEALAEVVGGEDTKVQSVMEAMARTGALAYETIYHFFGEAQKKVESRPFPRASLPAAWAGSLRDATKREQSLLSGFFPRMARRQELPSEILLWMLDELSCEPREDLCSAYVRTLEASSKQVHDFLTPSCLDEVLRRLGAKPESTNATSTLCGEFGTSTRTKHALASSLSWILELFKNIASSLSGETRNWAIILFTRMSIDDSVRSSGDVFAKVQDVLVALITSISDDVFNETFRQVSRSLFANITSVILRHQVTAAIPVRSTRLHNFRRRLALTFALNKTKYLHADLTNPAINNSILVFLHDSGLFDCTKATDFAVLTAAANLLDIGIDSGFSDFAFAAPEVPPTPVSPASTEEQSSKDATPRGESSSRKRTHQPQTAREFATGIRTLADQLKVISSRIVDAAGGHMERTEAKFALERLEWRLLYAVCPEGADTAVDARWFGEGVGLEGDRGITEKEKMRGLMEKWAVKLKDEMAG</sequence>
<name>A0A6G1HEI8_9PEZI</name>
<accession>A0A6G1HEI8</accession>
<feature type="compositionally biased region" description="Low complexity" evidence="1">
    <location>
        <begin position="52"/>
        <end position="66"/>
    </location>
</feature>
<feature type="region of interest" description="Disordered" evidence="1">
    <location>
        <begin position="627"/>
        <end position="663"/>
    </location>
</feature>
<feature type="region of interest" description="Disordered" evidence="1">
    <location>
        <begin position="182"/>
        <end position="211"/>
    </location>
</feature>
<dbReference type="EMBL" id="ML977139">
    <property type="protein sequence ID" value="KAF1991641.1"/>
    <property type="molecule type" value="Genomic_DNA"/>
</dbReference>
<organism evidence="2 3">
    <name type="scientific">Aulographum hederae CBS 113979</name>
    <dbReference type="NCBI Taxonomy" id="1176131"/>
    <lineage>
        <taxon>Eukaryota</taxon>
        <taxon>Fungi</taxon>
        <taxon>Dikarya</taxon>
        <taxon>Ascomycota</taxon>
        <taxon>Pezizomycotina</taxon>
        <taxon>Dothideomycetes</taxon>
        <taxon>Pleosporomycetidae</taxon>
        <taxon>Aulographales</taxon>
        <taxon>Aulographaceae</taxon>
    </lineage>
</organism>
<feature type="compositionally biased region" description="Basic and acidic residues" evidence="1">
    <location>
        <begin position="77"/>
        <end position="94"/>
    </location>
</feature>
<keyword evidence="3" id="KW-1185">Reference proteome</keyword>
<feature type="region of interest" description="Disordered" evidence="1">
    <location>
        <begin position="1"/>
        <end position="169"/>
    </location>
</feature>
<evidence type="ECO:0000313" key="2">
    <source>
        <dbReference type="EMBL" id="KAF1991641.1"/>
    </source>
</evidence>
<dbReference type="AlphaFoldDB" id="A0A6G1HEI8"/>
<evidence type="ECO:0000313" key="3">
    <source>
        <dbReference type="Proteomes" id="UP000800041"/>
    </source>
</evidence>
<proteinExistence type="predicted"/>
<feature type="compositionally biased region" description="Polar residues" evidence="1">
    <location>
        <begin position="187"/>
        <end position="210"/>
    </location>
</feature>
<feature type="compositionally biased region" description="Polar residues" evidence="1">
    <location>
        <begin position="1"/>
        <end position="38"/>
    </location>
</feature>
<dbReference type="OrthoDB" id="5350396at2759"/>
<protein>
    <submittedName>
        <fullName evidence="2">Uncharacterized protein</fullName>
    </submittedName>
</protein>
<reference evidence="2" key="1">
    <citation type="journal article" date="2020" name="Stud. Mycol.">
        <title>101 Dothideomycetes genomes: a test case for predicting lifestyles and emergence of pathogens.</title>
        <authorList>
            <person name="Haridas S."/>
            <person name="Albert R."/>
            <person name="Binder M."/>
            <person name="Bloem J."/>
            <person name="Labutti K."/>
            <person name="Salamov A."/>
            <person name="Andreopoulos B."/>
            <person name="Baker S."/>
            <person name="Barry K."/>
            <person name="Bills G."/>
            <person name="Bluhm B."/>
            <person name="Cannon C."/>
            <person name="Castanera R."/>
            <person name="Culley D."/>
            <person name="Daum C."/>
            <person name="Ezra D."/>
            <person name="Gonzalez J."/>
            <person name="Henrissat B."/>
            <person name="Kuo A."/>
            <person name="Liang C."/>
            <person name="Lipzen A."/>
            <person name="Lutzoni F."/>
            <person name="Magnuson J."/>
            <person name="Mondo S."/>
            <person name="Nolan M."/>
            <person name="Ohm R."/>
            <person name="Pangilinan J."/>
            <person name="Park H.-J."/>
            <person name="Ramirez L."/>
            <person name="Alfaro M."/>
            <person name="Sun H."/>
            <person name="Tritt A."/>
            <person name="Yoshinaga Y."/>
            <person name="Zwiers L.-H."/>
            <person name="Turgeon B."/>
            <person name="Goodwin S."/>
            <person name="Spatafora J."/>
            <person name="Crous P."/>
            <person name="Grigoriev I."/>
        </authorList>
    </citation>
    <scope>NUCLEOTIDE SEQUENCE</scope>
    <source>
        <strain evidence="2">CBS 113979</strain>
    </source>
</reference>